<name>A0A383C6U1_9ZZZZ</name>
<evidence type="ECO:0000313" key="2">
    <source>
        <dbReference type="EMBL" id="SVE27773.1"/>
    </source>
</evidence>
<feature type="region of interest" description="Disordered" evidence="1">
    <location>
        <begin position="1"/>
        <end position="89"/>
    </location>
</feature>
<protein>
    <submittedName>
        <fullName evidence="2">Uncharacterized protein</fullName>
    </submittedName>
</protein>
<sequence length="89" mass="9420">RRVVRRDAGSHHRAGGGTSSPPPGPDHRVCLARRPDQGRAGQRLGHPSGPISAHRGGARLGVDGAPYPRAPHGAHRQLDRPAEWPDLGV</sequence>
<reference evidence="2" key="1">
    <citation type="submission" date="2018-05" db="EMBL/GenBank/DDBJ databases">
        <authorList>
            <person name="Lanie J.A."/>
            <person name="Ng W.-L."/>
            <person name="Kazmierczak K.M."/>
            <person name="Andrzejewski T.M."/>
            <person name="Davidsen T.M."/>
            <person name="Wayne K.J."/>
            <person name="Tettelin H."/>
            <person name="Glass J.I."/>
            <person name="Rusch D."/>
            <person name="Podicherti R."/>
            <person name="Tsui H.-C.T."/>
            <person name="Winkler M.E."/>
        </authorList>
    </citation>
    <scope>NUCLEOTIDE SEQUENCE</scope>
</reference>
<dbReference type="EMBL" id="UINC01206239">
    <property type="protein sequence ID" value="SVE27773.1"/>
    <property type="molecule type" value="Genomic_DNA"/>
</dbReference>
<feature type="compositionally biased region" description="Basic and acidic residues" evidence="1">
    <location>
        <begin position="1"/>
        <end position="10"/>
    </location>
</feature>
<accession>A0A383C6U1</accession>
<feature type="compositionally biased region" description="Basic and acidic residues" evidence="1">
    <location>
        <begin position="25"/>
        <end position="37"/>
    </location>
</feature>
<feature type="non-terminal residue" evidence="2">
    <location>
        <position position="1"/>
    </location>
</feature>
<dbReference type="AlphaFoldDB" id="A0A383C6U1"/>
<feature type="non-terminal residue" evidence="2">
    <location>
        <position position="89"/>
    </location>
</feature>
<proteinExistence type="predicted"/>
<evidence type="ECO:0000256" key="1">
    <source>
        <dbReference type="SAM" id="MobiDB-lite"/>
    </source>
</evidence>
<gene>
    <name evidence="2" type="ORF">METZ01_LOCUS480627</name>
</gene>
<organism evidence="2">
    <name type="scientific">marine metagenome</name>
    <dbReference type="NCBI Taxonomy" id="408172"/>
    <lineage>
        <taxon>unclassified sequences</taxon>
        <taxon>metagenomes</taxon>
        <taxon>ecological metagenomes</taxon>
    </lineage>
</organism>